<protein>
    <submittedName>
        <fullName evidence="1">Uncharacterized protein</fullName>
    </submittedName>
</protein>
<proteinExistence type="predicted"/>
<dbReference type="GeneID" id="54573176"/>
<name>A0A6A6IWB5_9PLEO</name>
<organism evidence="1 2">
    <name type="scientific">Trematosphaeria pertusa</name>
    <dbReference type="NCBI Taxonomy" id="390896"/>
    <lineage>
        <taxon>Eukaryota</taxon>
        <taxon>Fungi</taxon>
        <taxon>Dikarya</taxon>
        <taxon>Ascomycota</taxon>
        <taxon>Pezizomycotina</taxon>
        <taxon>Dothideomycetes</taxon>
        <taxon>Pleosporomycetidae</taxon>
        <taxon>Pleosporales</taxon>
        <taxon>Massarineae</taxon>
        <taxon>Trematosphaeriaceae</taxon>
        <taxon>Trematosphaeria</taxon>
    </lineage>
</organism>
<dbReference type="AlphaFoldDB" id="A0A6A6IWB5"/>
<dbReference type="Proteomes" id="UP000800094">
    <property type="component" value="Unassembled WGS sequence"/>
</dbReference>
<reference evidence="1" key="1">
    <citation type="journal article" date="2020" name="Stud. Mycol.">
        <title>101 Dothideomycetes genomes: a test case for predicting lifestyles and emergence of pathogens.</title>
        <authorList>
            <person name="Haridas S."/>
            <person name="Albert R."/>
            <person name="Binder M."/>
            <person name="Bloem J."/>
            <person name="Labutti K."/>
            <person name="Salamov A."/>
            <person name="Andreopoulos B."/>
            <person name="Baker S."/>
            <person name="Barry K."/>
            <person name="Bills G."/>
            <person name="Bluhm B."/>
            <person name="Cannon C."/>
            <person name="Castanera R."/>
            <person name="Culley D."/>
            <person name="Daum C."/>
            <person name="Ezra D."/>
            <person name="Gonzalez J."/>
            <person name="Henrissat B."/>
            <person name="Kuo A."/>
            <person name="Liang C."/>
            <person name="Lipzen A."/>
            <person name="Lutzoni F."/>
            <person name="Magnuson J."/>
            <person name="Mondo S."/>
            <person name="Nolan M."/>
            <person name="Ohm R."/>
            <person name="Pangilinan J."/>
            <person name="Park H.-J."/>
            <person name="Ramirez L."/>
            <person name="Alfaro M."/>
            <person name="Sun H."/>
            <person name="Tritt A."/>
            <person name="Yoshinaga Y."/>
            <person name="Zwiers L.-H."/>
            <person name="Turgeon B."/>
            <person name="Goodwin S."/>
            <person name="Spatafora J."/>
            <person name="Crous P."/>
            <person name="Grigoriev I."/>
        </authorList>
    </citation>
    <scope>NUCLEOTIDE SEQUENCE</scope>
    <source>
        <strain evidence="1">CBS 122368</strain>
    </source>
</reference>
<gene>
    <name evidence="1" type="ORF">BU26DRAFT_143050</name>
</gene>
<dbReference type="EMBL" id="ML987190">
    <property type="protein sequence ID" value="KAF2254656.1"/>
    <property type="molecule type" value="Genomic_DNA"/>
</dbReference>
<keyword evidence="2" id="KW-1185">Reference proteome</keyword>
<dbReference type="RefSeq" id="XP_033689660.1">
    <property type="nucleotide sequence ID" value="XM_033819846.1"/>
</dbReference>
<sequence>MGGIEAHTPAQPRLAIGRAAAGEKGVPRSVGRWSQAGGPLPRVLPVSRPETVEMWICTEFDRKKTDLCSTLERVSDVSKCSSARPRFRATRRNAHLDHPVFPALLPSKVLAIMPLPVAIGRTFQKCSEGGAVLRIRSVRSDGKAVPAPVLARL</sequence>
<evidence type="ECO:0000313" key="1">
    <source>
        <dbReference type="EMBL" id="KAF2254656.1"/>
    </source>
</evidence>
<evidence type="ECO:0000313" key="2">
    <source>
        <dbReference type="Proteomes" id="UP000800094"/>
    </source>
</evidence>
<accession>A0A6A6IWB5</accession>